<proteinExistence type="predicted"/>
<dbReference type="AlphaFoldDB" id="A0A1C1YUA4"/>
<dbReference type="EMBL" id="LQZT01000023">
    <property type="protein sequence ID" value="OCW57099.1"/>
    <property type="molecule type" value="Genomic_DNA"/>
</dbReference>
<reference evidence="1 2" key="1">
    <citation type="submission" date="2015-12" db="EMBL/GenBank/DDBJ databases">
        <authorList>
            <person name="Shamseldin A."/>
            <person name="Moawad H."/>
            <person name="Abd El-Rahim W.M."/>
            <person name="Sadowsky M.J."/>
        </authorList>
    </citation>
    <scope>NUCLEOTIDE SEQUENCE [LARGE SCALE GENOMIC DNA]</scope>
    <source>
        <strain evidence="1 2">JC234</strain>
    </source>
</reference>
<name>A0A1C1YUA4_9HYPH</name>
<comment type="caution">
    <text evidence="1">The sequence shown here is derived from an EMBL/GenBank/DDBJ whole genome shotgun (WGS) entry which is preliminary data.</text>
</comment>
<gene>
    <name evidence="1" type="ORF">AWJ14_08095</name>
</gene>
<sequence length="195" mass="20989">MRMPGGFRGHHRARVLHGQSRIHAMLLHGAVGEDRGQQQEEQHPFHGSEMSRDWVKSKAGAAACKGRWVKLVQAAARFAASPHMIPERRMNGRIIWRSAGPGYDFRMAIGNGPDGRGKTMTGTAIGTIGARAWGHPGSPARPGLPAPALVPLPVPSPIFAVPIVCAAPGGAAFLSRFHRVKQNPVLKGTKFRAMH</sequence>
<evidence type="ECO:0000313" key="2">
    <source>
        <dbReference type="Proteomes" id="UP000094795"/>
    </source>
</evidence>
<keyword evidence="2" id="KW-1185">Reference proteome</keyword>
<dbReference type="Proteomes" id="UP000094795">
    <property type="component" value="Unassembled WGS sequence"/>
</dbReference>
<evidence type="ECO:0000313" key="1">
    <source>
        <dbReference type="EMBL" id="OCW57099.1"/>
    </source>
</evidence>
<protein>
    <submittedName>
        <fullName evidence="1">Uncharacterized protein</fullName>
    </submittedName>
</protein>
<accession>A0A1C1YUA4</accession>
<organism evidence="1 2">
    <name type="scientific">Hoeflea olei</name>
    <dbReference type="NCBI Taxonomy" id="1480615"/>
    <lineage>
        <taxon>Bacteria</taxon>
        <taxon>Pseudomonadati</taxon>
        <taxon>Pseudomonadota</taxon>
        <taxon>Alphaproteobacteria</taxon>
        <taxon>Hyphomicrobiales</taxon>
        <taxon>Rhizobiaceae</taxon>
        <taxon>Hoeflea</taxon>
    </lineage>
</organism>